<dbReference type="Pfam" id="PF01436">
    <property type="entry name" value="NHL"/>
    <property type="match status" value="1"/>
</dbReference>
<accession>A0A6G1SDU0</accession>
<feature type="binding site" evidence="8">
    <location>
        <position position="352"/>
    </location>
    <ligand>
        <name>a protein</name>
        <dbReference type="ChEBI" id="CHEBI:16541"/>
    </ligand>
    <ligandPart>
        <name>C-terminal Xaa-(2S)-2-hydroxyglycine residue</name>
        <dbReference type="ChEBI" id="CHEBI:142768"/>
    </ligandPart>
</feature>
<dbReference type="SUPFAM" id="SSF101898">
    <property type="entry name" value="NHL repeat"/>
    <property type="match status" value="1"/>
</dbReference>
<dbReference type="PANTHER" id="PTHR10680:SF14">
    <property type="entry name" value="PEPTIDYL-GLYCINE ALPHA-AMIDATING MONOOXYGENASE"/>
    <property type="match status" value="1"/>
</dbReference>
<keyword evidence="3" id="KW-0732">Signal</keyword>
<evidence type="ECO:0000256" key="3">
    <source>
        <dbReference type="ARBA" id="ARBA00022729"/>
    </source>
</evidence>
<dbReference type="EC" id="4.3.2.5" evidence="1"/>
<keyword evidence="2 9" id="KW-0479">Metal-binding</keyword>
<dbReference type="GO" id="GO:0006518">
    <property type="term" value="P:peptide metabolic process"/>
    <property type="evidence" value="ECO:0007669"/>
    <property type="project" value="InterPro"/>
</dbReference>
<feature type="binding site" evidence="9">
    <location>
        <position position="381"/>
    </location>
    <ligand>
        <name>Zn(2+)</name>
        <dbReference type="ChEBI" id="CHEBI:29105"/>
        <note>catalytic</note>
    </ligand>
</feature>
<proteinExistence type="predicted"/>
<dbReference type="GO" id="GO:0004504">
    <property type="term" value="F:peptidylglycine monooxygenase activity"/>
    <property type="evidence" value="ECO:0007669"/>
    <property type="project" value="TreeGrafter"/>
</dbReference>
<protein>
    <recommendedName>
        <fullName evidence="1">peptidylamidoglycolate lyase</fullName>
        <ecNumber evidence="1">4.3.2.5</ecNumber>
    </recommendedName>
</protein>
<evidence type="ECO:0000256" key="5">
    <source>
        <dbReference type="ARBA" id="ARBA00023157"/>
    </source>
</evidence>
<evidence type="ECO:0000256" key="6">
    <source>
        <dbReference type="ARBA" id="ARBA00023180"/>
    </source>
</evidence>
<feature type="disulfide bond" evidence="10">
    <location>
        <begin position="393"/>
        <end position="404"/>
    </location>
</feature>
<dbReference type="Gene3D" id="2.120.10.30">
    <property type="entry name" value="TolB, C-terminal domain"/>
    <property type="match status" value="1"/>
</dbReference>
<evidence type="ECO:0000256" key="1">
    <source>
        <dbReference type="ARBA" id="ARBA00012343"/>
    </source>
</evidence>
<dbReference type="AlphaFoldDB" id="A0A6G1SDU0"/>
<feature type="binding site" evidence="8">
    <location>
        <position position="397"/>
    </location>
    <ligand>
        <name>a protein</name>
        <dbReference type="ChEBI" id="CHEBI:16541"/>
    </ligand>
    <ligandPart>
        <name>C-terminal Xaa-(2S)-2-hydroxyglycine residue</name>
        <dbReference type="ChEBI" id="CHEBI:142768"/>
    </ligandPart>
</feature>
<name>A0A6G1SDU0_9ACAR</name>
<dbReference type="PRINTS" id="PR00790">
    <property type="entry name" value="PAMONOXGNASE"/>
</dbReference>
<dbReference type="InterPro" id="IPR001258">
    <property type="entry name" value="NHL_repeat"/>
</dbReference>
<dbReference type="CDD" id="cd14958">
    <property type="entry name" value="NHL_PAL_like"/>
    <property type="match status" value="1"/>
</dbReference>
<organism evidence="12">
    <name type="scientific">Aceria tosichella</name>
    <name type="common">wheat curl mite</name>
    <dbReference type="NCBI Taxonomy" id="561515"/>
    <lineage>
        <taxon>Eukaryota</taxon>
        <taxon>Metazoa</taxon>
        <taxon>Ecdysozoa</taxon>
        <taxon>Arthropoda</taxon>
        <taxon>Chelicerata</taxon>
        <taxon>Arachnida</taxon>
        <taxon>Acari</taxon>
        <taxon>Acariformes</taxon>
        <taxon>Trombidiformes</taxon>
        <taxon>Prostigmata</taxon>
        <taxon>Eupodina</taxon>
        <taxon>Eriophyoidea</taxon>
        <taxon>Eriophyidae</taxon>
        <taxon>Eriophyinae</taxon>
        <taxon>Aceriini</taxon>
        <taxon>Aceria</taxon>
    </lineage>
</organism>
<comment type="cofactor">
    <cofactor evidence="9">
        <name>Zn(2+)</name>
        <dbReference type="ChEBI" id="CHEBI:29105"/>
    </cofactor>
    <text evidence="9">Binds one Zn(2+) ion per subunit.</text>
</comment>
<evidence type="ECO:0000313" key="12">
    <source>
        <dbReference type="EMBL" id="MDE48539.1"/>
    </source>
</evidence>
<evidence type="ECO:0000256" key="10">
    <source>
        <dbReference type="PIRSR" id="PIRSR600720-3"/>
    </source>
</evidence>
<feature type="disulfide bond" evidence="10">
    <location>
        <begin position="332"/>
        <end position="353"/>
    </location>
</feature>
<evidence type="ECO:0000256" key="4">
    <source>
        <dbReference type="ARBA" id="ARBA00022737"/>
    </source>
</evidence>
<feature type="region of interest" description="Disordered" evidence="11">
    <location>
        <begin position="116"/>
        <end position="145"/>
    </location>
</feature>
<evidence type="ECO:0000256" key="7">
    <source>
        <dbReference type="ARBA" id="ARBA00023239"/>
    </source>
</evidence>
<evidence type="ECO:0000256" key="8">
    <source>
        <dbReference type="PIRSR" id="PIRSR600720-1"/>
    </source>
</evidence>
<keyword evidence="6" id="KW-0325">Glycoprotein</keyword>
<dbReference type="GO" id="GO:0016020">
    <property type="term" value="C:membrane"/>
    <property type="evidence" value="ECO:0007669"/>
    <property type="project" value="InterPro"/>
</dbReference>
<evidence type="ECO:0000256" key="2">
    <source>
        <dbReference type="ARBA" id="ARBA00022723"/>
    </source>
</evidence>
<dbReference type="InterPro" id="IPR000720">
    <property type="entry name" value="PHM/PAL"/>
</dbReference>
<dbReference type="InterPro" id="IPR011042">
    <property type="entry name" value="6-blade_b-propeller_TolB-like"/>
</dbReference>
<dbReference type="GO" id="GO:0004598">
    <property type="term" value="F:peptidylamidoglycolate lyase activity"/>
    <property type="evidence" value="ECO:0007669"/>
    <property type="project" value="UniProtKB-EC"/>
</dbReference>
<dbReference type="GO" id="GO:0046872">
    <property type="term" value="F:metal ion binding"/>
    <property type="evidence" value="ECO:0007669"/>
    <property type="project" value="UniProtKB-KW"/>
</dbReference>
<dbReference type="PANTHER" id="PTHR10680">
    <property type="entry name" value="PEPTIDYL-GLYCINE ALPHA-AMIDATING MONOOXYGENASE"/>
    <property type="match status" value="1"/>
</dbReference>
<feature type="binding site" evidence="8">
    <location>
        <position position="210"/>
    </location>
    <ligand>
        <name>a protein</name>
        <dbReference type="ChEBI" id="CHEBI:16541"/>
    </ligand>
    <ligandPart>
        <name>C-terminal Xaa-(2S)-2-hydroxyglycine residue</name>
        <dbReference type="ChEBI" id="CHEBI:142768"/>
    </ligandPart>
</feature>
<reference evidence="12" key="1">
    <citation type="submission" date="2018-10" db="EMBL/GenBank/DDBJ databases">
        <title>Transcriptome assembly of Aceria tosichella (Wheat curl mite) Type 2.</title>
        <authorList>
            <person name="Scully E.D."/>
            <person name="Geib S.M."/>
            <person name="Palmer N.A."/>
            <person name="Gupta A.K."/>
            <person name="Sarath G."/>
            <person name="Tatineni S."/>
        </authorList>
    </citation>
    <scope>NUCLEOTIDE SEQUENCE</scope>
    <source>
        <strain evidence="12">LincolnNE</strain>
    </source>
</reference>
<feature type="binding site" evidence="9">
    <location>
        <position position="264"/>
    </location>
    <ligand>
        <name>Zn(2+)</name>
        <dbReference type="ChEBI" id="CHEBI:29105"/>
        <note>catalytic</note>
    </ligand>
</feature>
<keyword evidence="4" id="KW-0677">Repeat</keyword>
<keyword evidence="7 12" id="KW-0456">Lyase</keyword>
<evidence type="ECO:0000256" key="9">
    <source>
        <dbReference type="PIRSR" id="PIRSR600720-2"/>
    </source>
</evidence>
<dbReference type="GO" id="GO:0005576">
    <property type="term" value="C:extracellular region"/>
    <property type="evidence" value="ECO:0007669"/>
    <property type="project" value="TreeGrafter"/>
</dbReference>
<sequence length="512" mass="56923">MMMMMKIHKSRQWASLDWLLCRPGGHSRRAASVTSVSLVAIILLSSLMLIISGPGSRTSQALELGFLDGNMVDLDNSMAYQLDGQEDNLDLETDAHRLVARSKLFGGGSEFVQSGGYGSDNDNQIDTNDDQDLSSSGSWSSLGEGGNGIPSPYLSGVGVGPQEAISSGKEIYLLEDKDYPKSLFEDYPRRVGQVSGITTLPNNDVVIFHRSERQWNEKTFNESNKRIPEAKQENLIKNDTIMIIDREDGSSVASFGSNLFYMPHSIASDHLGNLWVSDVARHQVMRLPATNIRDIMERVKTNTTQTGSRHQIWPDIILGEAFVPGSDSTHFCQPSEIVVSSNGRLVYVADGYCNQRIMVFVGSTGKFLKSFGQRDNLEVVHSLTLIEEKNLLCVADREGARILCYNAGLHGDLARLGEPINQIVYPLGRVYAITSISSDHLLVSSNQFDTNRYDLAILNPFTHQLKLVWISSDLLEPHSLTTTRDREFVYAADVSKEAYKKVFKFDVIRRGM</sequence>
<dbReference type="EMBL" id="GGYP01003768">
    <property type="protein sequence ID" value="MDE48539.1"/>
    <property type="molecule type" value="Transcribed_RNA"/>
</dbReference>
<gene>
    <name evidence="12" type="primary">Pal2</name>
    <name evidence="12" type="ORF">g.12243</name>
</gene>
<keyword evidence="5 10" id="KW-1015">Disulfide bond</keyword>
<evidence type="ECO:0000256" key="11">
    <source>
        <dbReference type="SAM" id="MobiDB-lite"/>
    </source>
</evidence>
<keyword evidence="9" id="KW-0862">Zinc</keyword>